<gene>
    <name evidence="9" type="ORF">COV29_04075</name>
</gene>
<evidence type="ECO:0000256" key="2">
    <source>
        <dbReference type="ARBA" id="ARBA00023015"/>
    </source>
</evidence>
<accession>A0A2J0Q6R2</accession>
<dbReference type="InterPro" id="IPR007627">
    <property type="entry name" value="RNA_pol_sigma70_r2"/>
</dbReference>
<feature type="domain" description="RNA polymerase sigma factor 70 region 4 type 2" evidence="8">
    <location>
        <begin position="114"/>
        <end position="166"/>
    </location>
</feature>
<dbReference type="PANTHER" id="PTHR43133:SF60">
    <property type="entry name" value="RNA POLYMERASE SIGMA FACTOR SIGV"/>
    <property type="match status" value="1"/>
</dbReference>
<dbReference type="GO" id="GO:0016987">
    <property type="term" value="F:sigma factor activity"/>
    <property type="evidence" value="ECO:0007669"/>
    <property type="project" value="UniProtKB-KW"/>
</dbReference>
<protein>
    <recommendedName>
        <fullName evidence="6">RNA polymerase sigma factor</fullName>
    </recommendedName>
</protein>
<dbReference type="Gene3D" id="1.10.1740.10">
    <property type="match status" value="1"/>
</dbReference>
<evidence type="ECO:0000256" key="6">
    <source>
        <dbReference type="RuleBase" id="RU000716"/>
    </source>
</evidence>
<sequence>MKETLKNLDNFEQIVVQYQRDIINFHYRFTGNRFEAEDLAQETFIKAYKKLHTLKEHDKFKSWLFHIARNTAVDFFRKNKNRAIPVDHEILASLASMSDSPNYEKLVEQNNISKQIKNCVNLLKEEEKLLIKLLYYHDFSYAQISKMLNINQNTLKSRLRRARMSLFDIIKSKGLMEELALSI</sequence>
<keyword evidence="5 6" id="KW-0804">Transcription</keyword>
<dbReference type="SUPFAM" id="SSF88946">
    <property type="entry name" value="Sigma2 domain of RNA polymerase sigma factors"/>
    <property type="match status" value="1"/>
</dbReference>
<evidence type="ECO:0000256" key="5">
    <source>
        <dbReference type="ARBA" id="ARBA00023163"/>
    </source>
</evidence>
<comment type="caution">
    <text evidence="9">The sequence shown here is derived from an EMBL/GenBank/DDBJ whole genome shotgun (WGS) entry which is preliminary data.</text>
</comment>
<proteinExistence type="inferred from homology"/>
<dbReference type="CDD" id="cd06171">
    <property type="entry name" value="Sigma70_r4"/>
    <property type="match status" value="1"/>
</dbReference>
<feature type="domain" description="RNA polymerase sigma-70 region 2" evidence="7">
    <location>
        <begin position="15"/>
        <end position="80"/>
    </location>
</feature>
<comment type="similarity">
    <text evidence="1 6">Belongs to the sigma-70 factor family. ECF subfamily.</text>
</comment>
<dbReference type="Gene3D" id="1.10.10.10">
    <property type="entry name" value="Winged helix-like DNA-binding domain superfamily/Winged helix DNA-binding domain"/>
    <property type="match status" value="1"/>
</dbReference>
<evidence type="ECO:0000256" key="4">
    <source>
        <dbReference type="ARBA" id="ARBA00023125"/>
    </source>
</evidence>
<dbReference type="EMBL" id="PCXQ01000006">
    <property type="protein sequence ID" value="PJE50556.1"/>
    <property type="molecule type" value="Genomic_DNA"/>
</dbReference>
<keyword evidence="4 6" id="KW-0238">DNA-binding</keyword>
<dbReference type="Pfam" id="PF04542">
    <property type="entry name" value="Sigma70_r2"/>
    <property type="match status" value="1"/>
</dbReference>
<dbReference type="InterPro" id="IPR039425">
    <property type="entry name" value="RNA_pol_sigma-70-like"/>
</dbReference>
<dbReference type="PROSITE" id="PS01063">
    <property type="entry name" value="SIGMA70_ECF"/>
    <property type="match status" value="1"/>
</dbReference>
<dbReference type="Proteomes" id="UP000228496">
    <property type="component" value="Unassembled WGS sequence"/>
</dbReference>
<evidence type="ECO:0000313" key="9">
    <source>
        <dbReference type="EMBL" id="PJE50556.1"/>
    </source>
</evidence>
<dbReference type="GO" id="GO:0003677">
    <property type="term" value="F:DNA binding"/>
    <property type="evidence" value="ECO:0007669"/>
    <property type="project" value="UniProtKB-KW"/>
</dbReference>
<evidence type="ECO:0000256" key="3">
    <source>
        <dbReference type="ARBA" id="ARBA00023082"/>
    </source>
</evidence>
<evidence type="ECO:0000313" key="10">
    <source>
        <dbReference type="Proteomes" id="UP000228496"/>
    </source>
</evidence>
<evidence type="ECO:0000259" key="7">
    <source>
        <dbReference type="Pfam" id="PF04542"/>
    </source>
</evidence>
<dbReference type="Pfam" id="PF08281">
    <property type="entry name" value="Sigma70_r4_2"/>
    <property type="match status" value="1"/>
</dbReference>
<keyword evidence="2 6" id="KW-0805">Transcription regulation</keyword>
<dbReference type="SUPFAM" id="SSF88659">
    <property type="entry name" value="Sigma3 and sigma4 domains of RNA polymerase sigma factors"/>
    <property type="match status" value="1"/>
</dbReference>
<dbReference type="PANTHER" id="PTHR43133">
    <property type="entry name" value="RNA POLYMERASE ECF-TYPE SIGMA FACTO"/>
    <property type="match status" value="1"/>
</dbReference>
<name>A0A2J0Q6R2_9BACT</name>
<dbReference type="InterPro" id="IPR013324">
    <property type="entry name" value="RNA_pol_sigma_r3/r4-like"/>
</dbReference>
<organism evidence="9 10">
    <name type="scientific">Candidatus Yanofskybacteria bacterium CG10_big_fil_rev_8_21_14_0_10_36_16</name>
    <dbReference type="NCBI Taxonomy" id="1975096"/>
    <lineage>
        <taxon>Bacteria</taxon>
        <taxon>Candidatus Yanofskyibacteriota</taxon>
    </lineage>
</organism>
<dbReference type="InterPro" id="IPR014284">
    <property type="entry name" value="RNA_pol_sigma-70_dom"/>
</dbReference>
<dbReference type="InterPro" id="IPR013249">
    <property type="entry name" value="RNA_pol_sigma70_r4_t2"/>
</dbReference>
<dbReference type="InterPro" id="IPR013325">
    <property type="entry name" value="RNA_pol_sigma_r2"/>
</dbReference>
<dbReference type="InterPro" id="IPR036388">
    <property type="entry name" value="WH-like_DNA-bd_sf"/>
</dbReference>
<dbReference type="GO" id="GO:0006352">
    <property type="term" value="P:DNA-templated transcription initiation"/>
    <property type="evidence" value="ECO:0007669"/>
    <property type="project" value="InterPro"/>
</dbReference>
<evidence type="ECO:0000256" key="1">
    <source>
        <dbReference type="ARBA" id="ARBA00010641"/>
    </source>
</evidence>
<reference evidence="9 10" key="1">
    <citation type="submission" date="2017-09" db="EMBL/GenBank/DDBJ databases">
        <title>Depth-based differentiation of microbial function through sediment-hosted aquifers and enrichment of novel symbionts in the deep terrestrial subsurface.</title>
        <authorList>
            <person name="Probst A.J."/>
            <person name="Ladd B."/>
            <person name="Jarett J.K."/>
            <person name="Geller-Mcgrath D.E."/>
            <person name="Sieber C.M."/>
            <person name="Emerson J.B."/>
            <person name="Anantharaman K."/>
            <person name="Thomas B.C."/>
            <person name="Malmstrom R."/>
            <person name="Stieglmeier M."/>
            <person name="Klingl A."/>
            <person name="Woyke T."/>
            <person name="Ryan C.M."/>
            <person name="Banfield J.F."/>
        </authorList>
    </citation>
    <scope>NUCLEOTIDE SEQUENCE [LARGE SCALE GENOMIC DNA]</scope>
    <source>
        <strain evidence="9">CG10_big_fil_rev_8_21_14_0_10_36_16</strain>
    </source>
</reference>
<dbReference type="InterPro" id="IPR000838">
    <property type="entry name" value="RNA_pol_sigma70_ECF_CS"/>
</dbReference>
<dbReference type="NCBIfam" id="TIGR02937">
    <property type="entry name" value="sigma70-ECF"/>
    <property type="match status" value="1"/>
</dbReference>
<keyword evidence="3 6" id="KW-0731">Sigma factor</keyword>
<evidence type="ECO:0000259" key="8">
    <source>
        <dbReference type="Pfam" id="PF08281"/>
    </source>
</evidence>
<dbReference type="AlphaFoldDB" id="A0A2J0Q6R2"/>